<feature type="transmembrane region" description="Helical" evidence="1">
    <location>
        <begin position="132"/>
        <end position="152"/>
    </location>
</feature>
<gene>
    <name evidence="2" type="ORF">AXE73_04620</name>
</gene>
<reference evidence="2 3" key="1">
    <citation type="submission" date="2016-02" db="EMBL/GenBank/DDBJ databases">
        <title>Gardnerella vaginalis Subgroups Defined by cpn60 Sequencing and Sialidase Activity in Isolates from Canada, Belgium and Kenya.</title>
        <authorList>
            <person name="Schellenberg J."/>
            <person name="Paramel Jayaprakash T."/>
            <person name="Withana Gamage N."/>
            <person name="Patterson M.H."/>
            <person name="Vaneechoutte M."/>
            <person name="Hill J.E."/>
        </authorList>
    </citation>
    <scope>NUCLEOTIDE SEQUENCE [LARGE SCALE GENOMIC DNA]</scope>
    <source>
        <strain evidence="2 3">N144</strain>
    </source>
</reference>
<feature type="transmembrane region" description="Helical" evidence="1">
    <location>
        <begin position="106"/>
        <end position="125"/>
    </location>
</feature>
<feature type="transmembrane region" description="Helical" evidence="1">
    <location>
        <begin position="158"/>
        <end position="186"/>
    </location>
</feature>
<name>A0A133NL34_GARVA</name>
<keyword evidence="1" id="KW-1133">Transmembrane helix</keyword>
<dbReference type="GeneID" id="86823662"/>
<accession>A0A133NL34</accession>
<dbReference type="RefSeq" id="WP_004130359.1">
    <property type="nucleotide sequence ID" value="NZ_CP083169.1"/>
</dbReference>
<organism evidence="2 3">
    <name type="scientific">Gardnerella vaginalis</name>
    <dbReference type="NCBI Taxonomy" id="2702"/>
    <lineage>
        <taxon>Bacteria</taxon>
        <taxon>Bacillati</taxon>
        <taxon>Actinomycetota</taxon>
        <taxon>Actinomycetes</taxon>
        <taxon>Bifidobacteriales</taxon>
        <taxon>Bifidobacteriaceae</taxon>
        <taxon>Gardnerella</taxon>
    </lineage>
</organism>
<dbReference type="AlphaFoldDB" id="A0A133NL34"/>
<dbReference type="Pfam" id="PF09819">
    <property type="entry name" value="ABC_cobalt"/>
    <property type="match status" value="1"/>
</dbReference>
<protein>
    <submittedName>
        <fullName evidence="2">ABC transporter permease</fullName>
    </submittedName>
</protein>
<feature type="transmembrane region" description="Helical" evidence="1">
    <location>
        <begin position="47"/>
        <end position="68"/>
    </location>
</feature>
<keyword evidence="1" id="KW-0812">Transmembrane</keyword>
<comment type="caution">
    <text evidence="2">The sequence shown here is derived from an EMBL/GenBank/DDBJ whole genome shotgun (WGS) entry which is preliminary data.</text>
</comment>
<feature type="transmembrane region" description="Helical" evidence="1">
    <location>
        <begin position="21"/>
        <end position="41"/>
    </location>
</feature>
<sequence length="206" mass="21705">MGTSVEEETVRPSLRWNVADVTLTVVIAVASGIIFWGIGLISEPISAALKLIPVPGVSALYYGLFYFAGPLAAIMVRKPGAALFGEFIAAMVELTVGSHWGGIGTVLPGFVQGLFAEFAFLFVMYRKWNVGLTALSGALAGLGGIVSTYPFYYAGVPIFGAFMMIHTLCSMISGAVIGGVVMWYLYKGIAATGALSRFASGKEVRA</sequence>
<evidence type="ECO:0000313" key="3">
    <source>
        <dbReference type="Proteomes" id="UP000258533"/>
    </source>
</evidence>
<dbReference type="Proteomes" id="UP000258533">
    <property type="component" value="Unassembled WGS sequence"/>
</dbReference>
<dbReference type="PIRSF" id="PIRSF037394">
    <property type="entry name" value="ABC_thiamine-permease_YkoE_prd"/>
    <property type="match status" value="1"/>
</dbReference>
<dbReference type="EMBL" id="LRTT01000001">
    <property type="protein sequence ID" value="RFD77862.1"/>
    <property type="molecule type" value="Genomic_DNA"/>
</dbReference>
<keyword evidence="1" id="KW-0472">Membrane</keyword>
<evidence type="ECO:0000313" key="2">
    <source>
        <dbReference type="EMBL" id="RFD77862.1"/>
    </source>
</evidence>
<evidence type="ECO:0000256" key="1">
    <source>
        <dbReference type="SAM" id="Phobius"/>
    </source>
</evidence>
<proteinExistence type="predicted"/>
<dbReference type="InterPro" id="IPR017195">
    <property type="entry name" value="ABC_thiamin-permease_prd"/>
</dbReference>